<feature type="compositionally biased region" description="Basic and acidic residues" evidence="1">
    <location>
        <begin position="19"/>
        <end position="34"/>
    </location>
</feature>
<organism evidence="2">
    <name type="scientific">uncultured Rubrobacteraceae bacterium</name>
    <dbReference type="NCBI Taxonomy" id="349277"/>
    <lineage>
        <taxon>Bacteria</taxon>
        <taxon>Bacillati</taxon>
        <taxon>Actinomycetota</taxon>
        <taxon>Rubrobacteria</taxon>
        <taxon>Rubrobacterales</taxon>
        <taxon>Rubrobacteraceae</taxon>
        <taxon>environmental samples</taxon>
    </lineage>
</organism>
<feature type="region of interest" description="Disordered" evidence="1">
    <location>
        <begin position="1"/>
        <end position="62"/>
    </location>
</feature>
<evidence type="ECO:0000313" key="2">
    <source>
        <dbReference type="EMBL" id="CAA9443171.1"/>
    </source>
</evidence>
<dbReference type="AlphaFoldDB" id="A0A6J4QF75"/>
<reference evidence="2" key="1">
    <citation type="submission" date="2020-02" db="EMBL/GenBank/DDBJ databases">
        <authorList>
            <person name="Meier V. D."/>
        </authorList>
    </citation>
    <scope>NUCLEOTIDE SEQUENCE</scope>
    <source>
        <strain evidence="2">AVDCRST_MAG37</strain>
    </source>
</reference>
<sequence>ETGYGPPGKGMAHPGRGAGDARDRKDKDLLDARTRAAGYSNRPCRTSGQERCGALPRREPVL</sequence>
<feature type="non-terminal residue" evidence="2">
    <location>
        <position position="1"/>
    </location>
</feature>
<evidence type="ECO:0000256" key="1">
    <source>
        <dbReference type="SAM" id="MobiDB-lite"/>
    </source>
</evidence>
<name>A0A6J4QF75_9ACTN</name>
<protein>
    <submittedName>
        <fullName evidence="2">Uncharacterized protein</fullName>
    </submittedName>
</protein>
<accession>A0A6J4QF75</accession>
<dbReference type="EMBL" id="CADCVD010000068">
    <property type="protein sequence ID" value="CAA9443171.1"/>
    <property type="molecule type" value="Genomic_DNA"/>
</dbReference>
<feature type="non-terminal residue" evidence="2">
    <location>
        <position position="62"/>
    </location>
</feature>
<proteinExistence type="predicted"/>
<gene>
    <name evidence="2" type="ORF">AVDCRST_MAG37-1560</name>
</gene>